<dbReference type="Pfam" id="PF13344">
    <property type="entry name" value="Hydrolase_6"/>
    <property type="match status" value="1"/>
</dbReference>
<dbReference type="InterPro" id="IPR023214">
    <property type="entry name" value="HAD_sf"/>
</dbReference>
<dbReference type="PANTHER" id="PTHR19288">
    <property type="entry name" value="4-NITROPHENYLPHOSPHATASE-RELATED"/>
    <property type="match status" value="1"/>
</dbReference>
<dbReference type="InterPro" id="IPR036412">
    <property type="entry name" value="HAD-like_sf"/>
</dbReference>
<name>A0A238KLL4_9RHOB</name>
<evidence type="ECO:0000313" key="2">
    <source>
        <dbReference type="Proteomes" id="UP000220836"/>
    </source>
</evidence>
<sequence>MQNIPARITTDWAFDRYEAIRPRLPKASYPKTSRHAAHLADLAEHFDAFILDAFGVLNRGDDPIPEAPDRMRQLREMGKKLIVLTNAASYTRADLLAKYHRLGFDFDTSEVVSSRDVALANLPSLPDGKPWAAISLPNDDFSDSLLPLESLSQDPTLLQRAGGFLFLSNGALGEEESARLTKALSDNPRPLVVANPDLVAPRASGLSLEPGAVAHEIADTLTISPSFFGKPFGDAFDVAIARLQGVDRQRIAMVGDTLHTDILGGAAAGLGTVLITDHGLFQGCDTAPYICRSGIRPDWIVPTT</sequence>
<keyword evidence="2" id="KW-1185">Reference proteome</keyword>
<protein>
    <submittedName>
        <fullName evidence="1">Ribonucleotide monophosphatase NagD</fullName>
        <ecNumber evidence="1">3.1.3.5</ecNumber>
    </submittedName>
</protein>
<reference evidence="1 2" key="1">
    <citation type="submission" date="2017-05" db="EMBL/GenBank/DDBJ databases">
        <authorList>
            <person name="Song R."/>
            <person name="Chenine A.L."/>
            <person name="Ruprecht R.M."/>
        </authorList>
    </citation>
    <scope>NUCLEOTIDE SEQUENCE [LARGE SCALE GENOMIC DNA]</scope>
    <source>
        <strain evidence="1 2">CECT 8663</strain>
    </source>
</reference>
<dbReference type="OrthoDB" id="148966at2"/>
<organism evidence="1 2">
    <name type="scientific">Pelagimonas varians</name>
    <dbReference type="NCBI Taxonomy" id="696760"/>
    <lineage>
        <taxon>Bacteria</taxon>
        <taxon>Pseudomonadati</taxon>
        <taxon>Pseudomonadota</taxon>
        <taxon>Alphaproteobacteria</taxon>
        <taxon>Rhodobacterales</taxon>
        <taxon>Roseobacteraceae</taxon>
        <taxon>Pelagimonas</taxon>
    </lineage>
</organism>
<dbReference type="PANTHER" id="PTHR19288:SF90">
    <property type="entry name" value="OS08G0542600 PROTEIN"/>
    <property type="match status" value="1"/>
</dbReference>
<dbReference type="EC" id="3.1.3.5" evidence="1"/>
<dbReference type="AlphaFoldDB" id="A0A238KLL4"/>
<evidence type="ECO:0000313" key="1">
    <source>
        <dbReference type="EMBL" id="SMX42962.1"/>
    </source>
</evidence>
<gene>
    <name evidence="1" type="primary">nagD</name>
    <name evidence="1" type="ORF">PEV8663_02552</name>
</gene>
<dbReference type="SUPFAM" id="SSF56784">
    <property type="entry name" value="HAD-like"/>
    <property type="match status" value="1"/>
</dbReference>
<dbReference type="RefSeq" id="WP_097805029.1">
    <property type="nucleotide sequence ID" value="NZ_FXYH01000008.1"/>
</dbReference>
<dbReference type="Proteomes" id="UP000220836">
    <property type="component" value="Unassembled WGS sequence"/>
</dbReference>
<dbReference type="GO" id="GO:0005737">
    <property type="term" value="C:cytoplasm"/>
    <property type="evidence" value="ECO:0007669"/>
    <property type="project" value="TreeGrafter"/>
</dbReference>
<dbReference type="EMBL" id="FXYH01000008">
    <property type="protein sequence ID" value="SMX42962.1"/>
    <property type="molecule type" value="Genomic_DNA"/>
</dbReference>
<accession>A0A238KLL4</accession>
<proteinExistence type="predicted"/>
<keyword evidence="1" id="KW-0378">Hydrolase</keyword>
<dbReference type="Pfam" id="PF13242">
    <property type="entry name" value="Hydrolase_like"/>
    <property type="match status" value="1"/>
</dbReference>
<dbReference type="InterPro" id="IPR006357">
    <property type="entry name" value="HAD-SF_hydro_IIA"/>
</dbReference>
<dbReference type="GO" id="GO:0008253">
    <property type="term" value="F:5'-nucleotidase activity"/>
    <property type="evidence" value="ECO:0007669"/>
    <property type="project" value="UniProtKB-EC"/>
</dbReference>
<dbReference type="Gene3D" id="3.40.50.1000">
    <property type="entry name" value="HAD superfamily/HAD-like"/>
    <property type="match status" value="2"/>
</dbReference>